<dbReference type="GO" id="GO:0035657">
    <property type="term" value="C:eRF1 methyltransferase complex"/>
    <property type="evidence" value="ECO:0007669"/>
    <property type="project" value="TreeGrafter"/>
</dbReference>
<comment type="similarity">
    <text evidence="1">Belongs to the eukaryotic/archaeal PrmC-related family.</text>
</comment>
<dbReference type="PANTHER" id="PTHR45875:SF1">
    <property type="entry name" value="METHYLTRANSFERASE N6AMT1"/>
    <property type="match status" value="1"/>
</dbReference>
<dbReference type="GO" id="GO:0003676">
    <property type="term" value="F:nucleic acid binding"/>
    <property type="evidence" value="ECO:0007669"/>
    <property type="project" value="InterPro"/>
</dbReference>
<dbReference type="AlphaFoldDB" id="A0A2N1J947"/>
<evidence type="ECO:0000256" key="4">
    <source>
        <dbReference type="ARBA" id="ARBA00022691"/>
    </source>
</evidence>
<dbReference type="SUPFAM" id="SSF53335">
    <property type="entry name" value="S-adenosyl-L-methionine-dependent methyltransferases"/>
    <property type="match status" value="1"/>
</dbReference>
<organism evidence="6 7">
    <name type="scientific">Malassezia vespertilionis</name>
    <dbReference type="NCBI Taxonomy" id="2020962"/>
    <lineage>
        <taxon>Eukaryota</taxon>
        <taxon>Fungi</taxon>
        <taxon>Dikarya</taxon>
        <taxon>Basidiomycota</taxon>
        <taxon>Ustilaginomycotina</taxon>
        <taxon>Malasseziomycetes</taxon>
        <taxon>Malasseziales</taxon>
        <taxon>Malasseziaceae</taxon>
        <taxon>Malassezia</taxon>
    </lineage>
</organism>
<keyword evidence="7" id="KW-1185">Reference proteome</keyword>
<reference evidence="6 7" key="1">
    <citation type="submission" date="2017-10" db="EMBL/GenBank/DDBJ databases">
        <title>A novel species of cold-tolerant Malassezia isolated from bats.</title>
        <authorList>
            <person name="Lorch J.M."/>
            <person name="Palmer J.M."/>
            <person name="Vanderwolf K.J."/>
            <person name="Schmidt K.Z."/>
            <person name="Verant M.L."/>
            <person name="Weller T.J."/>
            <person name="Blehert D.S."/>
        </authorList>
    </citation>
    <scope>NUCLEOTIDE SEQUENCE [LARGE SCALE GENOMIC DNA]</scope>
    <source>
        <strain evidence="6 7">NWHC:44797-103</strain>
    </source>
</reference>
<evidence type="ECO:0000313" key="7">
    <source>
        <dbReference type="Proteomes" id="UP000232875"/>
    </source>
</evidence>
<dbReference type="Pfam" id="PF05175">
    <property type="entry name" value="MTS"/>
    <property type="match status" value="1"/>
</dbReference>
<dbReference type="InterPro" id="IPR002052">
    <property type="entry name" value="DNA_methylase_N6_adenine_CS"/>
</dbReference>
<evidence type="ECO:0000256" key="2">
    <source>
        <dbReference type="ARBA" id="ARBA00022603"/>
    </source>
</evidence>
<sequence length="188" mass="20247">MLPTPDTAHVGRAPYADSVYDPAEDSFALMDALEADADALYALQCGLCVEIGGAVSAFVRNIVGADTAFLCTDINAAAMHCTKETGEKNAVVLEPVRTSLVDGLRLDHSVDLLLFNPPYVVTSDLEAKTEQEDASLGGALAGGVHGTALLQCIIHTRLVQRVLRPGGRFYFTRWWANLPRLGWMRGLC</sequence>
<feature type="domain" description="Methyltransferase small" evidence="5">
    <location>
        <begin position="53"/>
        <end position="128"/>
    </location>
</feature>
<dbReference type="Proteomes" id="UP000232875">
    <property type="component" value="Unassembled WGS sequence"/>
</dbReference>
<dbReference type="GO" id="GO:0032259">
    <property type="term" value="P:methylation"/>
    <property type="evidence" value="ECO:0007669"/>
    <property type="project" value="UniProtKB-KW"/>
</dbReference>
<evidence type="ECO:0000259" key="5">
    <source>
        <dbReference type="Pfam" id="PF05175"/>
    </source>
</evidence>
<dbReference type="InterPro" id="IPR052190">
    <property type="entry name" value="Euk-Arch_PrmC-MTase"/>
</dbReference>
<dbReference type="Gene3D" id="3.40.50.150">
    <property type="entry name" value="Vaccinia Virus protein VP39"/>
    <property type="match status" value="1"/>
</dbReference>
<dbReference type="EMBL" id="KZ454992">
    <property type="protein sequence ID" value="PKI83083.1"/>
    <property type="molecule type" value="Genomic_DNA"/>
</dbReference>
<dbReference type="OrthoDB" id="406152at2759"/>
<evidence type="ECO:0000256" key="1">
    <source>
        <dbReference type="ARBA" id="ARBA00006149"/>
    </source>
</evidence>
<proteinExistence type="inferred from homology"/>
<protein>
    <submittedName>
        <fullName evidence="6">Mtq2p</fullName>
    </submittedName>
</protein>
<dbReference type="PROSITE" id="PS00092">
    <property type="entry name" value="N6_MTASE"/>
    <property type="match status" value="1"/>
</dbReference>
<dbReference type="GO" id="GO:0008276">
    <property type="term" value="F:protein methyltransferase activity"/>
    <property type="evidence" value="ECO:0007669"/>
    <property type="project" value="TreeGrafter"/>
</dbReference>
<dbReference type="InterPro" id="IPR007848">
    <property type="entry name" value="Small_mtfrase_dom"/>
</dbReference>
<evidence type="ECO:0000256" key="3">
    <source>
        <dbReference type="ARBA" id="ARBA00022679"/>
    </source>
</evidence>
<dbReference type="GO" id="GO:0008757">
    <property type="term" value="F:S-adenosylmethionine-dependent methyltransferase activity"/>
    <property type="evidence" value="ECO:0007669"/>
    <property type="project" value="TreeGrafter"/>
</dbReference>
<keyword evidence="4" id="KW-0949">S-adenosyl-L-methionine</keyword>
<evidence type="ECO:0000313" key="6">
    <source>
        <dbReference type="EMBL" id="PKI83083.1"/>
    </source>
</evidence>
<gene>
    <name evidence="6" type="primary">MTQ2</name>
    <name evidence="6" type="ORF">MVES_002897</name>
</gene>
<keyword evidence="3" id="KW-0808">Transferase</keyword>
<name>A0A2N1J947_9BASI</name>
<dbReference type="PANTHER" id="PTHR45875">
    <property type="entry name" value="METHYLTRANSFERASE N6AMT1"/>
    <property type="match status" value="1"/>
</dbReference>
<dbReference type="STRING" id="2020962.A0A2N1J947"/>
<keyword evidence="2" id="KW-0489">Methyltransferase</keyword>
<accession>A0A2N1J947</accession>
<dbReference type="InterPro" id="IPR029063">
    <property type="entry name" value="SAM-dependent_MTases_sf"/>
</dbReference>